<dbReference type="InterPro" id="IPR003741">
    <property type="entry name" value="LUD_dom"/>
</dbReference>
<dbReference type="PANTHER" id="PTHR43682">
    <property type="entry name" value="LACTATE UTILIZATION PROTEIN C"/>
    <property type="match status" value="1"/>
</dbReference>
<sequence>MSNNQESFLNHVAERLGRERIREEVPRPTYVHDVVHTTLSGKTQDELLEIAKASSAKIHTDLVETSLEGLSETLQAICHQFGDESVLIADDPRFSEYGLEALLADNWPNATVKVWQKGDANRKGNIVVASEANIAIAFAEFLLAESGSVVVESSPEQGRSLHFLPVHYIAVIPKSKIVPRSTQAAEYYDQKEKNGEQVGSSINFISGPSNSGDIEMQLVVGVHGPIEVTYVVVLDK</sequence>
<name>A0A3D8TRD3_9LIST</name>
<dbReference type="InterPro" id="IPR037171">
    <property type="entry name" value="NagB/RpiA_transferase-like"/>
</dbReference>
<keyword evidence="3" id="KW-1185">Reference proteome</keyword>
<evidence type="ECO:0000313" key="3">
    <source>
        <dbReference type="Proteomes" id="UP000257055"/>
    </source>
</evidence>
<dbReference type="InterPro" id="IPR024185">
    <property type="entry name" value="FTHF_cligase-like_sf"/>
</dbReference>
<dbReference type="Pfam" id="PF02589">
    <property type="entry name" value="LUD_dom"/>
    <property type="match status" value="1"/>
</dbReference>
<dbReference type="SUPFAM" id="SSF100950">
    <property type="entry name" value="NagB/RpiA/CoA transferase-like"/>
    <property type="match status" value="1"/>
</dbReference>
<dbReference type="PANTHER" id="PTHR43682:SF1">
    <property type="entry name" value="LACTATE UTILIZATION PROTEIN C"/>
    <property type="match status" value="1"/>
</dbReference>
<protein>
    <submittedName>
        <fullName evidence="2">Lactate utilization protein C</fullName>
    </submittedName>
</protein>
<dbReference type="AlphaFoldDB" id="A0A3D8TRD3"/>
<evidence type="ECO:0000259" key="1">
    <source>
        <dbReference type="Pfam" id="PF02589"/>
    </source>
</evidence>
<dbReference type="EMBL" id="LARY01000002">
    <property type="protein sequence ID" value="RDX01262.1"/>
    <property type="molecule type" value="Genomic_DNA"/>
</dbReference>
<organism evidence="2 3">
    <name type="scientific">Listeria kieliensis</name>
    <dbReference type="NCBI Taxonomy" id="1621700"/>
    <lineage>
        <taxon>Bacteria</taxon>
        <taxon>Bacillati</taxon>
        <taxon>Bacillota</taxon>
        <taxon>Bacilli</taxon>
        <taxon>Bacillales</taxon>
        <taxon>Listeriaceae</taxon>
        <taxon>Listeria</taxon>
    </lineage>
</organism>
<dbReference type="RefSeq" id="WP_115753520.1">
    <property type="nucleotide sequence ID" value="NZ_LARY01000002.1"/>
</dbReference>
<dbReference type="Proteomes" id="UP000257055">
    <property type="component" value="Unassembled WGS sequence"/>
</dbReference>
<proteinExistence type="predicted"/>
<evidence type="ECO:0000313" key="2">
    <source>
        <dbReference type="EMBL" id="RDX01262.1"/>
    </source>
</evidence>
<reference evidence="3" key="1">
    <citation type="submission" date="2015-04" db="EMBL/GenBank/DDBJ databases">
        <authorList>
            <person name="Schardt J."/>
            <person name="Mueller-Herbst S."/>
            <person name="Scherer S."/>
            <person name="Huptas C."/>
        </authorList>
    </citation>
    <scope>NUCLEOTIDE SEQUENCE [LARGE SCALE GENOMIC DNA]</scope>
    <source>
        <strain evidence="3">Kiel-L1</strain>
    </source>
</reference>
<accession>A0A3D8TRD3</accession>
<gene>
    <name evidence="2" type="ORF">UR08_10085</name>
</gene>
<comment type="caution">
    <text evidence="2">The sequence shown here is derived from an EMBL/GenBank/DDBJ whole genome shotgun (WGS) entry which is preliminary data.</text>
</comment>
<dbReference type="Gene3D" id="3.40.50.10420">
    <property type="entry name" value="NagB/RpiA/CoA transferase-like"/>
    <property type="match status" value="1"/>
</dbReference>
<feature type="domain" description="LUD" evidence="1">
    <location>
        <begin position="51"/>
        <end position="233"/>
    </location>
</feature>